<dbReference type="SUPFAM" id="SSF52833">
    <property type="entry name" value="Thioredoxin-like"/>
    <property type="match status" value="1"/>
</dbReference>
<evidence type="ECO:0000313" key="5">
    <source>
        <dbReference type="Proteomes" id="UP000076632"/>
    </source>
</evidence>
<organism evidence="4 5">
    <name type="scientific">Xylona heveae (strain CBS 132557 / TC161)</name>
    <dbReference type="NCBI Taxonomy" id="1328760"/>
    <lineage>
        <taxon>Eukaryota</taxon>
        <taxon>Fungi</taxon>
        <taxon>Dikarya</taxon>
        <taxon>Ascomycota</taxon>
        <taxon>Pezizomycotina</taxon>
        <taxon>Xylonomycetes</taxon>
        <taxon>Xylonales</taxon>
        <taxon>Xylonaceae</taxon>
        <taxon>Xylona</taxon>
    </lineage>
</organism>
<dbReference type="CDD" id="cd02987">
    <property type="entry name" value="Phd_like_Phd"/>
    <property type="match status" value="1"/>
</dbReference>
<gene>
    <name evidence="4" type="ORF">L228DRAFT_15678</name>
</gene>
<dbReference type="GO" id="GO:0008277">
    <property type="term" value="P:regulation of G protein-coupled receptor signaling pathway"/>
    <property type="evidence" value="ECO:0007669"/>
    <property type="project" value="InterPro"/>
</dbReference>
<accession>A0A165JTG1</accession>
<feature type="compositionally biased region" description="Low complexity" evidence="2">
    <location>
        <begin position="1"/>
        <end position="10"/>
    </location>
</feature>
<proteinExistence type="inferred from homology"/>
<dbReference type="OrthoDB" id="70588at2759"/>
<protein>
    <submittedName>
        <fullName evidence="4">Thioredoxin-like protein</fullName>
    </submittedName>
</protein>
<dbReference type="Pfam" id="PF02114">
    <property type="entry name" value="Phosducin"/>
    <property type="match status" value="1"/>
</dbReference>
<dbReference type="OMA" id="GIIEMMP"/>
<evidence type="ECO:0000256" key="2">
    <source>
        <dbReference type="SAM" id="MobiDB-lite"/>
    </source>
</evidence>
<feature type="domain" description="Phosducin" evidence="3">
    <location>
        <begin position="64"/>
        <end position="257"/>
    </location>
</feature>
<dbReference type="InterPro" id="IPR051499">
    <property type="entry name" value="Phosducin-like_reg"/>
</dbReference>
<feature type="region of interest" description="Disordered" evidence="2">
    <location>
        <begin position="110"/>
        <end position="129"/>
    </location>
</feature>
<dbReference type="PANTHER" id="PTHR46052:SF1">
    <property type="entry name" value="PHOSDUCIN-LIKE PROTEIN"/>
    <property type="match status" value="1"/>
</dbReference>
<dbReference type="STRING" id="1328760.A0A165JTG1"/>
<dbReference type="InterPro" id="IPR001200">
    <property type="entry name" value="Phosducin"/>
</dbReference>
<sequence length="276" mass="30698">MSAAENEAAALFNNSGEKLSTHPEDAGYESSGSEPSSDKHEHDYNDEDLPPDSKMGSARFQLPSKQFNANTGPKGVISDAQAFEQAKRSKIRMPTMAKFRNQPFETSRTTITAATSDKGSEDESMDEDEEEFMRSWREKRLNEIRSGSNERSTRRLSPSKRRFGSLDAVDADGYLDAVEKISQSTVVAVCIYDDQSEVSGLVEDCLMNLARKHDTTRFIKLHYEEAEMDPISVPAVLAYHNGELFANLVSIIDEIPADRALSPSSLEGVLRRHNVV</sequence>
<name>A0A165JTG1_XYLHT</name>
<dbReference type="GeneID" id="28894485"/>
<comment type="similarity">
    <text evidence="1">Belongs to the phosducin family.</text>
</comment>
<reference evidence="4 5" key="1">
    <citation type="journal article" date="2016" name="Fungal Biol.">
        <title>The genome of Xylona heveae provides a window into fungal endophytism.</title>
        <authorList>
            <person name="Gazis R."/>
            <person name="Kuo A."/>
            <person name="Riley R."/>
            <person name="LaButti K."/>
            <person name="Lipzen A."/>
            <person name="Lin J."/>
            <person name="Amirebrahimi M."/>
            <person name="Hesse C.N."/>
            <person name="Spatafora J.W."/>
            <person name="Henrissat B."/>
            <person name="Hainaut M."/>
            <person name="Grigoriev I.V."/>
            <person name="Hibbett D.S."/>
        </authorList>
    </citation>
    <scope>NUCLEOTIDE SEQUENCE [LARGE SCALE GENOMIC DNA]</scope>
    <source>
        <strain evidence="4 5">TC161</strain>
    </source>
</reference>
<evidence type="ECO:0000313" key="4">
    <source>
        <dbReference type="EMBL" id="KZF26603.1"/>
    </source>
</evidence>
<dbReference type="InParanoid" id="A0A165JTG1"/>
<evidence type="ECO:0000259" key="3">
    <source>
        <dbReference type="Pfam" id="PF02114"/>
    </source>
</evidence>
<feature type="region of interest" description="Disordered" evidence="2">
    <location>
        <begin position="1"/>
        <end position="90"/>
    </location>
</feature>
<dbReference type="InterPro" id="IPR024253">
    <property type="entry name" value="Phosducin_thioredoxin-like_dom"/>
</dbReference>
<dbReference type="EMBL" id="KV407454">
    <property type="protein sequence ID" value="KZF26603.1"/>
    <property type="molecule type" value="Genomic_DNA"/>
</dbReference>
<dbReference type="RefSeq" id="XP_018192158.1">
    <property type="nucleotide sequence ID" value="XM_018329348.1"/>
</dbReference>
<dbReference type="Gene3D" id="3.40.30.10">
    <property type="entry name" value="Glutaredoxin"/>
    <property type="match status" value="1"/>
</dbReference>
<dbReference type="AlphaFoldDB" id="A0A165JTG1"/>
<keyword evidence="5" id="KW-1185">Reference proteome</keyword>
<dbReference type="InterPro" id="IPR036249">
    <property type="entry name" value="Thioredoxin-like_sf"/>
</dbReference>
<evidence type="ECO:0000256" key="1">
    <source>
        <dbReference type="ARBA" id="ARBA00009686"/>
    </source>
</evidence>
<dbReference type="PANTHER" id="PTHR46052">
    <property type="entry name" value="PHOSDUCIN-LIKE PROTEIN"/>
    <property type="match status" value="1"/>
</dbReference>
<feature type="compositionally biased region" description="Acidic residues" evidence="2">
    <location>
        <begin position="120"/>
        <end position="129"/>
    </location>
</feature>
<dbReference type="Proteomes" id="UP000076632">
    <property type="component" value="Unassembled WGS sequence"/>
</dbReference>